<dbReference type="Proteomes" id="UP000177610">
    <property type="component" value="Unassembled WGS sequence"/>
</dbReference>
<organism evidence="2 3">
    <name type="scientific">Candidatus Doudnabacteria bacterium RIFCSPHIGHO2_01_FULL_41_86</name>
    <dbReference type="NCBI Taxonomy" id="1817821"/>
    <lineage>
        <taxon>Bacteria</taxon>
        <taxon>Candidatus Doudnaibacteriota</taxon>
    </lineage>
</organism>
<accession>A0A1F5N874</accession>
<name>A0A1F5N874_9BACT</name>
<comment type="caution">
    <text evidence="2">The sequence shown here is derived from an EMBL/GenBank/DDBJ whole genome shotgun (WGS) entry which is preliminary data.</text>
</comment>
<reference evidence="2 3" key="1">
    <citation type="journal article" date="2016" name="Nat. Commun.">
        <title>Thousands of microbial genomes shed light on interconnected biogeochemical processes in an aquifer system.</title>
        <authorList>
            <person name="Anantharaman K."/>
            <person name="Brown C.T."/>
            <person name="Hug L.A."/>
            <person name="Sharon I."/>
            <person name="Castelle C.J."/>
            <person name="Probst A.J."/>
            <person name="Thomas B.C."/>
            <person name="Singh A."/>
            <person name="Wilkins M.J."/>
            <person name="Karaoz U."/>
            <person name="Brodie E.L."/>
            <person name="Williams K.H."/>
            <person name="Hubbard S.S."/>
            <person name="Banfield J.F."/>
        </authorList>
    </citation>
    <scope>NUCLEOTIDE SEQUENCE [LARGE SCALE GENOMIC DNA]</scope>
</reference>
<dbReference type="AlphaFoldDB" id="A0A1F5N874"/>
<evidence type="ECO:0000313" key="3">
    <source>
        <dbReference type="Proteomes" id="UP000177610"/>
    </source>
</evidence>
<gene>
    <name evidence="2" type="ORF">A2717_03840</name>
</gene>
<protein>
    <submittedName>
        <fullName evidence="2">Uncharacterized protein</fullName>
    </submittedName>
</protein>
<sequence length="117" mass="13322">MIIKIICIILSLLLFGFLSMRFGDKSYQIALGQNERQIRKSDLYTLCNPVGVGLQRPIGWPFEFSNGSYVTKKTYCEDTIIRKNYLALGLDLVLFIILGFISAKAVERIFVNNPPRT</sequence>
<keyword evidence="1" id="KW-0812">Transmembrane</keyword>
<evidence type="ECO:0000256" key="1">
    <source>
        <dbReference type="SAM" id="Phobius"/>
    </source>
</evidence>
<keyword evidence="1" id="KW-1133">Transmembrane helix</keyword>
<feature type="transmembrane region" description="Helical" evidence="1">
    <location>
        <begin position="85"/>
        <end position="106"/>
    </location>
</feature>
<keyword evidence="1" id="KW-0472">Membrane</keyword>
<dbReference type="STRING" id="1817821.A2717_03840"/>
<proteinExistence type="predicted"/>
<evidence type="ECO:0000313" key="2">
    <source>
        <dbReference type="EMBL" id="OGE73732.1"/>
    </source>
</evidence>
<dbReference type="EMBL" id="MFEH01000005">
    <property type="protein sequence ID" value="OGE73732.1"/>
    <property type="molecule type" value="Genomic_DNA"/>
</dbReference>